<feature type="transmembrane region" description="Helical" evidence="5">
    <location>
        <begin position="91"/>
        <end position="111"/>
    </location>
</feature>
<feature type="domain" description="EamA" evidence="6">
    <location>
        <begin position="7"/>
        <end position="134"/>
    </location>
</feature>
<dbReference type="GO" id="GO:0016020">
    <property type="term" value="C:membrane"/>
    <property type="evidence" value="ECO:0007669"/>
    <property type="project" value="UniProtKB-SubCell"/>
</dbReference>
<keyword evidence="4 5" id="KW-0472">Membrane</keyword>
<dbReference type="Proteomes" id="UP001300672">
    <property type="component" value="Chromosome"/>
</dbReference>
<feature type="transmembrane region" description="Helical" evidence="5">
    <location>
        <begin position="118"/>
        <end position="135"/>
    </location>
</feature>
<feature type="transmembrane region" description="Helical" evidence="5">
    <location>
        <begin position="238"/>
        <end position="257"/>
    </location>
</feature>
<accession>A0AA95KJN2</accession>
<reference evidence="7" key="2">
    <citation type="submission" date="2023-04" db="EMBL/GenBank/DDBJ databases">
        <authorList>
            <person name="Beletskiy A.V."/>
            <person name="Mardanov A.V."/>
            <person name="Ravin N.V."/>
        </authorList>
    </citation>
    <scope>NUCLEOTIDE SEQUENCE</scope>
    <source>
        <strain evidence="7">GKL-01</strain>
    </source>
</reference>
<dbReference type="Gene3D" id="1.10.3730.20">
    <property type="match status" value="1"/>
</dbReference>
<feature type="transmembrane region" description="Helical" evidence="5">
    <location>
        <begin position="7"/>
        <end position="25"/>
    </location>
</feature>
<feature type="transmembrane region" description="Helical" evidence="5">
    <location>
        <begin position="31"/>
        <end position="51"/>
    </location>
</feature>
<evidence type="ECO:0000256" key="1">
    <source>
        <dbReference type="ARBA" id="ARBA00004141"/>
    </source>
</evidence>
<protein>
    <submittedName>
        <fullName evidence="7">DMT family transporter</fullName>
    </submittedName>
</protein>
<feature type="transmembrane region" description="Helical" evidence="5">
    <location>
        <begin position="207"/>
        <end position="226"/>
    </location>
</feature>
<dbReference type="InterPro" id="IPR000620">
    <property type="entry name" value="EamA_dom"/>
</dbReference>
<reference evidence="7" key="1">
    <citation type="journal article" date="2023" name="Int. J. Mol. Sci.">
        <title>Metagenomics Revealed a New Genus 'Candidatus Thiocaldithrix dubininis' gen. nov., sp. nov. and a New Species 'Candidatus Thiothrix putei' sp. nov. in the Family Thiotrichaceae, Some Members of Which Have Traits of Both Na+- and H+-Motive Energetics.</title>
        <authorList>
            <person name="Ravin N.V."/>
            <person name="Muntyan M.S."/>
            <person name="Smolyakov D.D."/>
            <person name="Rudenko T.S."/>
            <person name="Beletsky A.V."/>
            <person name="Mardanov A.V."/>
            <person name="Grabovich M.Y."/>
        </authorList>
    </citation>
    <scope>NUCLEOTIDE SEQUENCE</scope>
    <source>
        <strain evidence="7">GKL-01</strain>
    </source>
</reference>
<feature type="transmembrane region" description="Helical" evidence="5">
    <location>
        <begin position="147"/>
        <end position="165"/>
    </location>
</feature>
<dbReference type="Pfam" id="PF00892">
    <property type="entry name" value="EamA"/>
    <property type="match status" value="2"/>
</dbReference>
<sequence length="292" mass="31432">MRTSLELLILAAVWGGSFLFIRYAAPEFGVFPIIWLRVAISSLLLLPLLIWHKQVKLLWQHAGAMLLVGVLSAAIPFVLIAWSLLSITAGLASILNATTPIFTALIGVWWLRDRLTGSQWLGLLIGFIGVILLALDKADFKSGGSGWAIVAMLSATLCYGVSTHFTKRYLANVPPLVNTVGSQISAAIVLTPLAYWSMPDHIPTLNAWGVVLLLAALCTAFAYLIFFRLIAILGASKAVTVTFLIPVFGVLWGDLFLHESVNAAMLIGGSIVVVGTSLATGFIRFPRTPCTS</sequence>
<feature type="transmembrane region" description="Helical" evidence="5">
    <location>
        <begin position="63"/>
        <end position="85"/>
    </location>
</feature>
<evidence type="ECO:0000256" key="4">
    <source>
        <dbReference type="ARBA" id="ARBA00023136"/>
    </source>
</evidence>
<dbReference type="PANTHER" id="PTHR32322:SF9">
    <property type="entry name" value="AMINO-ACID METABOLITE EFFLUX PUMP-RELATED"/>
    <property type="match status" value="1"/>
</dbReference>
<gene>
    <name evidence="7" type="ORF">QJT80_06520</name>
</gene>
<proteinExistence type="predicted"/>
<feature type="transmembrane region" description="Helical" evidence="5">
    <location>
        <begin position="177"/>
        <end position="195"/>
    </location>
</feature>
<evidence type="ECO:0000256" key="3">
    <source>
        <dbReference type="ARBA" id="ARBA00022989"/>
    </source>
</evidence>
<evidence type="ECO:0000313" key="7">
    <source>
        <dbReference type="EMBL" id="WGZ92130.1"/>
    </source>
</evidence>
<dbReference type="EMBL" id="CP124755">
    <property type="protein sequence ID" value="WGZ92130.1"/>
    <property type="molecule type" value="Genomic_DNA"/>
</dbReference>
<name>A0AA95KJN2_9GAMM</name>
<dbReference type="InterPro" id="IPR050638">
    <property type="entry name" value="AA-Vitamin_Transporters"/>
</dbReference>
<dbReference type="PANTHER" id="PTHR32322">
    <property type="entry name" value="INNER MEMBRANE TRANSPORTER"/>
    <property type="match status" value="1"/>
</dbReference>
<evidence type="ECO:0000259" key="6">
    <source>
        <dbReference type="Pfam" id="PF00892"/>
    </source>
</evidence>
<feature type="transmembrane region" description="Helical" evidence="5">
    <location>
        <begin position="263"/>
        <end position="283"/>
    </location>
</feature>
<organism evidence="7">
    <name type="scientific">Candidatus Thiocaldithrix dubininis</name>
    <dbReference type="NCBI Taxonomy" id="3080823"/>
    <lineage>
        <taxon>Bacteria</taxon>
        <taxon>Pseudomonadati</taxon>
        <taxon>Pseudomonadota</taxon>
        <taxon>Gammaproteobacteria</taxon>
        <taxon>Thiotrichales</taxon>
        <taxon>Thiotrichaceae</taxon>
        <taxon>Candidatus Thiocaldithrix</taxon>
    </lineage>
</organism>
<dbReference type="SUPFAM" id="SSF103481">
    <property type="entry name" value="Multidrug resistance efflux transporter EmrE"/>
    <property type="match status" value="2"/>
</dbReference>
<dbReference type="AlphaFoldDB" id="A0AA95KJN2"/>
<evidence type="ECO:0000256" key="2">
    <source>
        <dbReference type="ARBA" id="ARBA00022692"/>
    </source>
</evidence>
<feature type="domain" description="EamA" evidence="6">
    <location>
        <begin position="147"/>
        <end position="279"/>
    </location>
</feature>
<keyword evidence="2 5" id="KW-0812">Transmembrane</keyword>
<dbReference type="KEGG" id="tdu:QJT80_06520"/>
<dbReference type="InterPro" id="IPR037185">
    <property type="entry name" value="EmrE-like"/>
</dbReference>
<evidence type="ECO:0000256" key="5">
    <source>
        <dbReference type="SAM" id="Phobius"/>
    </source>
</evidence>
<comment type="subcellular location">
    <subcellularLocation>
        <location evidence="1">Membrane</location>
        <topology evidence="1">Multi-pass membrane protein</topology>
    </subcellularLocation>
</comment>
<keyword evidence="3 5" id="KW-1133">Transmembrane helix</keyword>